<sequence length="159" mass="18194">MYAAMLNKKLVLAVNEAYLVRNNKKQLNGQHYYCPHCKKRVILIVSQQKSAFFKHLNHYGNFMGEKEEHHSSKMALKAALTAAGFNAQVEVPLAAGQIRADILASSNLAFEIQCAPLSKAEYNHRHALYKKENVKDIWIVGKRHFLRQKIKKNTIDFLS</sequence>
<dbReference type="PATRIC" id="fig|1600.4.peg.1233"/>
<accession>A0A0D6A465</accession>
<proteinExistence type="predicted"/>
<dbReference type="EMBL" id="AP014808">
    <property type="protein sequence ID" value="BAQ57598.1"/>
    <property type="molecule type" value="Genomic_DNA"/>
</dbReference>
<name>A0A0D6A465_9LACO</name>
<keyword evidence="3" id="KW-1185">Reference proteome</keyword>
<evidence type="ECO:0000259" key="1">
    <source>
        <dbReference type="Pfam" id="PF06054"/>
    </source>
</evidence>
<dbReference type="KEGG" id="lae:LBAT_1209"/>
<dbReference type="Proteomes" id="UP000035709">
    <property type="component" value="Chromosome"/>
</dbReference>
<dbReference type="Pfam" id="PF06054">
    <property type="entry name" value="CoiA_nuc"/>
    <property type="match status" value="1"/>
</dbReference>
<gene>
    <name evidence="2" type="ORF">LBAT_1209</name>
</gene>
<evidence type="ECO:0000313" key="2">
    <source>
        <dbReference type="EMBL" id="BAQ57598.1"/>
    </source>
</evidence>
<feature type="domain" description="Competence protein CoiA nuclease-like" evidence="1">
    <location>
        <begin position="65"/>
        <end position="152"/>
    </location>
</feature>
<evidence type="ECO:0000313" key="3">
    <source>
        <dbReference type="Proteomes" id="UP000035709"/>
    </source>
</evidence>
<reference evidence="2 3" key="1">
    <citation type="submission" date="2015-03" db="EMBL/GenBank/DDBJ databases">
        <title>Complete genome sequence of Lactobacillus acetotolerans NBRC 13120.</title>
        <authorList>
            <person name="Toh H."/>
            <person name="Morita H."/>
            <person name="Fujita N."/>
        </authorList>
    </citation>
    <scope>NUCLEOTIDE SEQUENCE [LARGE SCALE GENOMIC DNA]</scope>
    <source>
        <strain evidence="2 3">NBRC 13120</strain>
    </source>
</reference>
<protein>
    <submittedName>
        <fullName evidence="2">Competence protein</fullName>
    </submittedName>
</protein>
<dbReference type="AlphaFoldDB" id="A0A0D6A465"/>
<dbReference type="STRING" id="1600.LBAT_1209"/>
<organism evidence="2 3">
    <name type="scientific">Lactobacillus acetotolerans</name>
    <dbReference type="NCBI Taxonomy" id="1600"/>
    <lineage>
        <taxon>Bacteria</taxon>
        <taxon>Bacillati</taxon>
        <taxon>Bacillota</taxon>
        <taxon>Bacilli</taxon>
        <taxon>Lactobacillales</taxon>
        <taxon>Lactobacillaceae</taxon>
        <taxon>Lactobacillus</taxon>
    </lineage>
</organism>
<dbReference type="InterPro" id="IPR010330">
    <property type="entry name" value="CoiA_nuc"/>
</dbReference>